<evidence type="ECO:0000313" key="3">
    <source>
        <dbReference type="EMBL" id="MDR6237393.1"/>
    </source>
</evidence>
<feature type="transmembrane region" description="Helical" evidence="2">
    <location>
        <begin position="28"/>
        <end position="49"/>
    </location>
</feature>
<keyword evidence="2" id="KW-1133">Transmembrane helix</keyword>
<feature type="compositionally biased region" description="Basic residues" evidence="1">
    <location>
        <begin position="1"/>
        <end position="19"/>
    </location>
</feature>
<evidence type="ECO:0000313" key="4">
    <source>
        <dbReference type="Proteomes" id="UP001185092"/>
    </source>
</evidence>
<name>A0AAE3XIM1_9BACT</name>
<keyword evidence="2" id="KW-0812">Transmembrane</keyword>
<feature type="transmembrane region" description="Helical" evidence="2">
    <location>
        <begin position="55"/>
        <end position="72"/>
    </location>
</feature>
<proteinExistence type="predicted"/>
<dbReference type="EMBL" id="JAVDQD010000001">
    <property type="protein sequence ID" value="MDR6237393.1"/>
    <property type="molecule type" value="Genomic_DNA"/>
</dbReference>
<keyword evidence="4" id="KW-1185">Reference proteome</keyword>
<sequence length="83" mass="9585">MKKKLKKTPQKQNKGKQAKQPKEKTEKLINVIALSLSVAFFMIGVHLTMTQGIQSSYFVFMISVALLFYYQLKKRKDNESSQT</sequence>
<dbReference type="AlphaFoldDB" id="A0AAE3XIM1"/>
<organism evidence="3 4">
    <name type="scientific">Aureibacter tunicatorum</name>
    <dbReference type="NCBI Taxonomy" id="866807"/>
    <lineage>
        <taxon>Bacteria</taxon>
        <taxon>Pseudomonadati</taxon>
        <taxon>Bacteroidota</taxon>
        <taxon>Cytophagia</taxon>
        <taxon>Cytophagales</taxon>
        <taxon>Persicobacteraceae</taxon>
        <taxon>Aureibacter</taxon>
    </lineage>
</organism>
<dbReference type="RefSeq" id="WP_309936858.1">
    <property type="nucleotide sequence ID" value="NZ_AP025305.1"/>
</dbReference>
<evidence type="ECO:0000256" key="1">
    <source>
        <dbReference type="SAM" id="MobiDB-lite"/>
    </source>
</evidence>
<comment type="caution">
    <text evidence="3">The sequence shown here is derived from an EMBL/GenBank/DDBJ whole genome shotgun (WGS) entry which is preliminary data.</text>
</comment>
<evidence type="ECO:0000256" key="2">
    <source>
        <dbReference type="SAM" id="Phobius"/>
    </source>
</evidence>
<dbReference type="Proteomes" id="UP001185092">
    <property type="component" value="Unassembled WGS sequence"/>
</dbReference>
<gene>
    <name evidence="3" type="ORF">HNQ88_000369</name>
</gene>
<reference evidence="3" key="1">
    <citation type="submission" date="2023-07" db="EMBL/GenBank/DDBJ databases">
        <title>Genomic Encyclopedia of Type Strains, Phase IV (KMG-IV): sequencing the most valuable type-strain genomes for metagenomic binning, comparative biology and taxonomic classification.</title>
        <authorList>
            <person name="Goeker M."/>
        </authorList>
    </citation>
    <scope>NUCLEOTIDE SEQUENCE</scope>
    <source>
        <strain evidence="3">DSM 26174</strain>
    </source>
</reference>
<keyword evidence="2" id="KW-0472">Membrane</keyword>
<protein>
    <submittedName>
        <fullName evidence="3">Flp pilus assembly protein TadB</fullName>
    </submittedName>
</protein>
<accession>A0AAE3XIM1</accession>
<feature type="region of interest" description="Disordered" evidence="1">
    <location>
        <begin position="1"/>
        <end position="24"/>
    </location>
</feature>